<comment type="similarity">
    <text evidence="1">Belongs to the 'phage' integrase family.</text>
</comment>
<dbReference type="PROSITE" id="PS51898">
    <property type="entry name" value="TYR_RECOMBINASE"/>
    <property type="match status" value="1"/>
</dbReference>
<dbReference type="InterPro" id="IPR011010">
    <property type="entry name" value="DNA_brk_join_enz"/>
</dbReference>
<organism evidence="5 6">
    <name type="scientific">Actinoplanes regularis</name>
    <dbReference type="NCBI Taxonomy" id="52697"/>
    <lineage>
        <taxon>Bacteria</taxon>
        <taxon>Bacillati</taxon>
        <taxon>Actinomycetota</taxon>
        <taxon>Actinomycetes</taxon>
        <taxon>Micromonosporales</taxon>
        <taxon>Micromonosporaceae</taxon>
        <taxon>Actinoplanes</taxon>
    </lineage>
</organism>
<dbReference type="PANTHER" id="PTHR30349">
    <property type="entry name" value="PHAGE INTEGRASE-RELATED"/>
    <property type="match status" value="1"/>
</dbReference>
<dbReference type="EMBL" id="FZNR01000028">
    <property type="protein sequence ID" value="SNS90613.1"/>
    <property type="molecule type" value="Genomic_DNA"/>
</dbReference>
<dbReference type="InterPro" id="IPR013762">
    <property type="entry name" value="Integrase-like_cat_sf"/>
</dbReference>
<dbReference type="Gene3D" id="1.10.150.130">
    <property type="match status" value="1"/>
</dbReference>
<dbReference type="Proteomes" id="UP000198415">
    <property type="component" value="Unassembled WGS sequence"/>
</dbReference>
<gene>
    <name evidence="5" type="ORF">SAMN06264365_12824</name>
</gene>
<dbReference type="PANTHER" id="PTHR30349:SF41">
    <property type="entry name" value="INTEGRASE_RECOMBINASE PROTEIN MJ0367-RELATED"/>
    <property type="match status" value="1"/>
</dbReference>
<evidence type="ECO:0000256" key="2">
    <source>
        <dbReference type="ARBA" id="ARBA00023125"/>
    </source>
</evidence>
<dbReference type="CDD" id="cd00397">
    <property type="entry name" value="DNA_BRE_C"/>
    <property type="match status" value="1"/>
</dbReference>
<dbReference type="SUPFAM" id="SSF56349">
    <property type="entry name" value="DNA breaking-rejoining enzymes"/>
    <property type="match status" value="1"/>
</dbReference>
<evidence type="ECO:0000259" key="4">
    <source>
        <dbReference type="PROSITE" id="PS51898"/>
    </source>
</evidence>
<dbReference type="GO" id="GO:0006310">
    <property type="term" value="P:DNA recombination"/>
    <property type="evidence" value="ECO:0007669"/>
    <property type="project" value="UniProtKB-KW"/>
</dbReference>
<evidence type="ECO:0000313" key="6">
    <source>
        <dbReference type="Proteomes" id="UP000198415"/>
    </source>
</evidence>
<dbReference type="InterPro" id="IPR050090">
    <property type="entry name" value="Tyrosine_recombinase_XerCD"/>
</dbReference>
<dbReference type="Gene3D" id="1.10.443.10">
    <property type="entry name" value="Intergrase catalytic core"/>
    <property type="match status" value="1"/>
</dbReference>
<dbReference type="InterPro" id="IPR010998">
    <property type="entry name" value="Integrase_recombinase_N"/>
</dbReference>
<proteinExistence type="inferred from homology"/>
<sequence length="358" mass="39640">MSAVAKPEVVQAARTLLQQMGITPADLLNTAVPGRSTPTFAEYVPIVAAAVAPGSQRMYGTYWAKAVERWADRHIDEVIPSEIEVAMREIQANALRRRNNRGGRSAAEHFISAMRCFYKRAVADGYIGESDNPARKVSKPARHASTRSALADDRLAELTATAGTSGNDPELDTLILRFHIETACRRGGLLGLRPMDLDVEQCLVLLREKGETFRWQPISPTLMAFLRQHAQERGSPQNETLLRYRNGKPVGRRRYDYLFTRVGELLPWARTQMISAHWLRHTTLTWVERVYGYAVALAYAGHAETPNDAGTTARYVKATLQEVATAMAGLTGEPHPLALPDTLAVLNFASDALVGEYD</sequence>
<dbReference type="GO" id="GO:0003677">
    <property type="term" value="F:DNA binding"/>
    <property type="evidence" value="ECO:0007669"/>
    <property type="project" value="UniProtKB-KW"/>
</dbReference>
<dbReference type="GO" id="GO:0015074">
    <property type="term" value="P:DNA integration"/>
    <property type="evidence" value="ECO:0007669"/>
    <property type="project" value="InterPro"/>
</dbReference>
<reference evidence="5 6" key="1">
    <citation type="submission" date="2017-06" db="EMBL/GenBank/DDBJ databases">
        <authorList>
            <person name="Kim H.J."/>
            <person name="Triplett B.A."/>
        </authorList>
    </citation>
    <scope>NUCLEOTIDE SEQUENCE [LARGE SCALE GENOMIC DNA]</scope>
    <source>
        <strain evidence="5 6">DSM 43151</strain>
    </source>
</reference>
<evidence type="ECO:0000313" key="5">
    <source>
        <dbReference type="EMBL" id="SNS90613.1"/>
    </source>
</evidence>
<keyword evidence="3" id="KW-0233">DNA recombination</keyword>
<evidence type="ECO:0000256" key="3">
    <source>
        <dbReference type="ARBA" id="ARBA00023172"/>
    </source>
</evidence>
<protein>
    <submittedName>
        <fullName evidence="5">Phage integrase family protein</fullName>
    </submittedName>
</protein>
<keyword evidence="6" id="KW-1185">Reference proteome</keyword>
<evidence type="ECO:0000256" key="1">
    <source>
        <dbReference type="ARBA" id="ARBA00008857"/>
    </source>
</evidence>
<accession>A0A239IC24</accession>
<dbReference type="Pfam" id="PF00589">
    <property type="entry name" value="Phage_integrase"/>
    <property type="match status" value="1"/>
</dbReference>
<name>A0A239IC24_9ACTN</name>
<feature type="domain" description="Tyr recombinase" evidence="4">
    <location>
        <begin position="145"/>
        <end position="328"/>
    </location>
</feature>
<dbReference type="InterPro" id="IPR002104">
    <property type="entry name" value="Integrase_catalytic"/>
</dbReference>
<keyword evidence="2" id="KW-0238">DNA-binding</keyword>
<dbReference type="AlphaFoldDB" id="A0A239IC24"/>